<sequence>MLGVSDVSQRNESEGGSSIRPLLRASTTFYDRVITDWWWWELFSLAVSFLSVGAIVGMLLFYRGKKQPDHVFFGITLNAYISVFSAIAKAALILPVSEGIGQLKWMWFRKGSKLLDFFTFDSASRGPWGSLMLLWVTKCRHVAALGAIITILALAFEPFFQQLVSFPPRDVVLGSGTVSIASTYHIDNQGIAYVFDGGELEEGKSMKLVIDEAVFTSNFAPTPAPSVCPTGRCTWSPYTSLGVCQKCQDISSFLKYSCKNHTTLLFPHRGTSVDDGCGYVLNDTILVGTHGYRQKYSITLSTFAVNRTIRMASPADHDHTTSWNSTIFHDAAHPILDVYIAYSRGGEAKLRPNATAVLLECLFYWCAQTFEASYGSGVLQEVLLNTSAIQSGILDHNHGNQSRSEPFTLNVGGKSFGIIENTTDFLGESIYTSLPTRLDGSSPGLWQFMQTPPYDLNPHFSNLAVAVTNRMRSQAKDTETVSGLALGTENFVYIRWVWISLPGSLLIGSFIFVCAAIFKSRRAKAVAWKSSALATLLHGLSKEAQGQFNPHLRQSEVEALSQKLRVKLSSEEDGSTRLILA</sequence>
<comment type="caution">
    <text evidence="1">The sequence shown here is derived from an EMBL/GenBank/DDBJ whole genome shotgun (WGS) entry which is preliminary data.</text>
</comment>
<proteinExistence type="predicted"/>
<dbReference type="Proteomes" id="UP000799755">
    <property type="component" value="Unassembled WGS sequence"/>
</dbReference>
<accession>A0ACB6RF87</accession>
<name>A0ACB6RF87_9PLEO</name>
<protein>
    <submittedName>
        <fullName evidence="1">Uncharacterized protein</fullName>
    </submittedName>
</protein>
<keyword evidence="2" id="KW-1185">Reference proteome</keyword>
<evidence type="ECO:0000313" key="2">
    <source>
        <dbReference type="Proteomes" id="UP000799755"/>
    </source>
</evidence>
<organism evidence="1 2">
    <name type="scientific">Lindgomyces ingoldianus</name>
    <dbReference type="NCBI Taxonomy" id="673940"/>
    <lineage>
        <taxon>Eukaryota</taxon>
        <taxon>Fungi</taxon>
        <taxon>Dikarya</taxon>
        <taxon>Ascomycota</taxon>
        <taxon>Pezizomycotina</taxon>
        <taxon>Dothideomycetes</taxon>
        <taxon>Pleosporomycetidae</taxon>
        <taxon>Pleosporales</taxon>
        <taxon>Lindgomycetaceae</taxon>
        <taxon>Lindgomyces</taxon>
    </lineage>
</organism>
<dbReference type="EMBL" id="MU003492">
    <property type="protein sequence ID" value="KAF2478009.1"/>
    <property type="molecule type" value="Genomic_DNA"/>
</dbReference>
<evidence type="ECO:0000313" key="1">
    <source>
        <dbReference type="EMBL" id="KAF2478009.1"/>
    </source>
</evidence>
<reference evidence="1" key="1">
    <citation type="journal article" date="2020" name="Stud. Mycol.">
        <title>101 Dothideomycetes genomes: a test case for predicting lifestyles and emergence of pathogens.</title>
        <authorList>
            <person name="Haridas S."/>
            <person name="Albert R."/>
            <person name="Binder M."/>
            <person name="Bloem J."/>
            <person name="Labutti K."/>
            <person name="Salamov A."/>
            <person name="Andreopoulos B."/>
            <person name="Baker S."/>
            <person name="Barry K."/>
            <person name="Bills G."/>
            <person name="Bluhm B."/>
            <person name="Cannon C."/>
            <person name="Castanera R."/>
            <person name="Culley D."/>
            <person name="Daum C."/>
            <person name="Ezra D."/>
            <person name="Gonzalez J."/>
            <person name="Henrissat B."/>
            <person name="Kuo A."/>
            <person name="Liang C."/>
            <person name="Lipzen A."/>
            <person name="Lutzoni F."/>
            <person name="Magnuson J."/>
            <person name="Mondo S."/>
            <person name="Nolan M."/>
            <person name="Ohm R."/>
            <person name="Pangilinan J."/>
            <person name="Park H.-J."/>
            <person name="Ramirez L."/>
            <person name="Alfaro M."/>
            <person name="Sun H."/>
            <person name="Tritt A."/>
            <person name="Yoshinaga Y."/>
            <person name="Zwiers L.-H."/>
            <person name="Turgeon B."/>
            <person name="Goodwin S."/>
            <person name="Spatafora J."/>
            <person name="Crous P."/>
            <person name="Grigoriev I."/>
        </authorList>
    </citation>
    <scope>NUCLEOTIDE SEQUENCE</scope>
    <source>
        <strain evidence="1">ATCC 200398</strain>
    </source>
</reference>
<gene>
    <name evidence="1" type="ORF">BDR25DRAFT_207498</name>
</gene>